<keyword evidence="1" id="KW-0732">Signal</keyword>
<keyword evidence="4" id="KW-1185">Reference proteome</keyword>
<feature type="domain" description="Polysaccharide pyruvyl transferase" evidence="2">
    <location>
        <begin position="49"/>
        <end position="352"/>
    </location>
</feature>
<dbReference type="PROSITE" id="PS51318">
    <property type="entry name" value="TAT"/>
    <property type="match status" value="1"/>
</dbReference>
<evidence type="ECO:0000313" key="4">
    <source>
        <dbReference type="Proteomes" id="UP000249016"/>
    </source>
</evidence>
<feature type="chain" id="PRO_5016330324" evidence="1">
    <location>
        <begin position="26"/>
        <end position="430"/>
    </location>
</feature>
<accession>A0A327NLS5</accession>
<dbReference type="GO" id="GO:0016740">
    <property type="term" value="F:transferase activity"/>
    <property type="evidence" value="ECO:0007669"/>
    <property type="project" value="UniProtKB-KW"/>
</dbReference>
<dbReference type="Proteomes" id="UP000249016">
    <property type="component" value="Unassembled WGS sequence"/>
</dbReference>
<name>A0A327NLS5_9BACT</name>
<comment type="caution">
    <text evidence="3">The sequence shown here is derived from an EMBL/GenBank/DDBJ whole genome shotgun (WGS) entry which is preliminary data.</text>
</comment>
<dbReference type="Pfam" id="PF04230">
    <property type="entry name" value="PS_pyruv_trans"/>
    <property type="match status" value="1"/>
</dbReference>
<evidence type="ECO:0000256" key="1">
    <source>
        <dbReference type="SAM" id="SignalP"/>
    </source>
</evidence>
<evidence type="ECO:0000313" key="3">
    <source>
        <dbReference type="EMBL" id="RAI75016.1"/>
    </source>
</evidence>
<gene>
    <name evidence="3" type="ORF">HMF3257_13685</name>
</gene>
<dbReference type="OrthoDB" id="1437686at2"/>
<sequence>MTNRRDFLKQTPSLIGLLMSIPALAQTTPVRLTAAKKSIILRSSWQTVNIGDIGHTPGVLALLEKYLPDVEVRLWPSSVDNGVEELLKKRFPNVPIIKTPDEIASAMSECVFLLHGSGPSLVARKDVERWHKETGKPYGVYGITFPGVYSPDPKAVITANPLDVELLSKARFALFRDSISLEFAKSHGVTSPVMEFCPDGAFAVDLRNDLAAISFMKEHGLEEGKFLCVIPRTRFTPYWEIPGKKTPFDETRNARNQAMKEHDNAPLREAIIAIVRQTPMKILICPEDETQVKLGKEILLDKLPDDVKPRVVWRDRYWITDEAVSTYIRSAGLFGLEMHSPIMCIGNGIPAIVGRFAEQTSKGVMWRDIGLGDWLFDMDNEQDVARYVPTVLAMAKDPKAAKVKAAKGRKFVEQRQRETMGLLKKNVISL</sequence>
<feature type="signal peptide" evidence="1">
    <location>
        <begin position="1"/>
        <end position="25"/>
    </location>
</feature>
<keyword evidence="3" id="KW-0808">Transferase</keyword>
<dbReference type="InterPro" id="IPR006311">
    <property type="entry name" value="TAT_signal"/>
</dbReference>
<evidence type="ECO:0000259" key="2">
    <source>
        <dbReference type="Pfam" id="PF04230"/>
    </source>
</evidence>
<protein>
    <submittedName>
        <fullName evidence="3">Polysaccharide pyruvyl transferase family protein</fullName>
    </submittedName>
</protein>
<reference evidence="3 4" key="1">
    <citation type="submission" date="2018-06" db="EMBL/GenBank/DDBJ databases">
        <title>Spirosoma sp. HMF3257 Genome sequencing and assembly.</title>
        <authorList>
            <person name="Kang H."/>
            <person name="Cha I."/>
            <person name="Kim H."/>
            <person name="Kang J."/>
            <person name="Joh K."/>
        </authorList>
    </citation>
    <scope>NUCLEOTIDE SEQUENCE [LARGE SCALE GENOMIC DNA]</scope>
    <source>
        <strain evidence="3 4">HMF3257</strain>
    </source>
</reference>
<dbReference type="EMBL" id="QLII01000001">
    <property type="protein sequence ID" value="RAI75016.1"/>
    <property type="molecule type" value="Genomic_DNA"/>
</dbReference>
<organism evidence="3 4">
    <name type="scientific">Spirosoma telluris</name>
    <dbReference type="NCBI Taxonomy" id="2183553"/>
    <lineage>
        <taxon>Bacteria</taxon>
        <taxon>Pseudomonadati</taxon>
        <taxon>Bacteroidota</taxon>
        <taxon>Cytophagia</taxon>
        <taxon>Cytophagales</taxon>
        <taxon>Cytophagaceae</taxon>
        <taxon>Spirosoma</taxon>
    </lineage>
</organism>
<proteinExistence type="predicted"/>
<dbReference type="InterPro" id="IPR007345">
    <property type="entry name" value="Polysacch_pyruvyl_Trfase"/>
</dbReference>
<dbReference type="RefSeq" id="WP_111342920.1">
    <property type="nucleotide sequence ID" value="NZ_QLII01000001.1"/>
</dbReference>
<dbReference type="AlphaFoldDB" id="A0A327NLS5"/>